<dbReference type="SUPFAM" id="SSF141322">
    <property type="entry name" value="NfeD domain-like"/>
    <property type="match status" value="1"/>
</dbReference>
<gene>
    <name evidence="8" type="ORF">SAMN04487752_1110</name>
</gene>
<evidence type="ECO:0000313" key="8">
    <source>
        <dbReference type="EMBL" id="SDQ17728.1"/>
    </source>
</evidence>
<dbReference type="InterPro" id="IPR012340">
    <property type="entry name" value="NA-bd_OB-fold"/>
</dbReference>
<feature type="transmembrane region" description="Helical" evidence="5">
    <location>
        <begin position="37"/>
        <end position="58"/>
    </location>
</feature>
<evidence type="ECO:0000256" key="4">
    <source>
        <dbReference type="ARBA" id="ARBA00023136"/>
    </source>
</evidence>
<keyword evidence="9" id="KW-1185">Reference proteome</keyword>
<feature type="domain" description="NfeD integral membrane" evidence="7">
    <location>
        <begin position="36"/>
        <end position="144"/>
    </location>
</feature>
<comment type="subcellular location">
    <subcellularLocation>
        <location evidence="1">Membrane</location>
        <topology evidence="1">Multi-pass membrane protein</topology>
    </subcellularLocation>
</comment>
<accession>A0A1H0YRL8</accession>
<evidence type="ECO:0000259" key="6">
    <source>
        <dbReference type="Pfam" id="PF01957"/>
    </source>
</evidence>
<feature type="domain" description="NfeD-like C-terminal" evidence="6">
    <location>
        <begin position="176"/>
        <end position="231"/>
    </location>
</feature>
<dbReference type="GO" id="GO:0005886">
    <property type="term" value="C:plasma membrane"/>
    <property type="evidence" value="ECO:0007669"/>
    <property type="project" value="TreeGrafter"/>
</dbReference>
<name>A0A1H0YRL8_9LACT</name>
<feature type="transmembrane region" description="Helical" evidence="5">
    <location>
        <begin position="78"/>
        <end position="94"/>
    </location>
</feature>
<evidence type="ECO:0000256" key="3">
    <source>
        <dbReference type="ARBA" id="ARBA00022989"/>
    </source>
</evidence>
<keyword evidence="8" id="KW-0378">Hydrolase</keyword>
<dbReference type="InterPro" id="IPR002810">
    <property type="entry name" value="NfeD-like_C"/>
</dbReference>
<dbReference type="GO" id="GO:0006508">
    <property type="term" value="P:proteolysis"/>
    <property type="evidence" value="ECO:0007669"/>
    <property type="project" value="UniProtKB-KW"/>
</dbReference>
<evidence type="ECO:0000256" key="1">
    <source>
        <dbReference type="ARBA" id="ARBA00004141"/>
    </source>
</evidence>
<feature type="transmembrane region" description="Helical" evidence="5">
    <location>
        <begin position="101"/>
        <end position="118"/>
    </location>
</feature>
<dbReference type="GO" id="GO:0008233">
    <property type="term" value="F:peptidase activity"/>
    <property type="evidence" value="ECO:0007669"/>
    <property type="project" value="UniProtKB-KW"/>
</dbReference>
<keyword evidence="4 5" id="KW-0472">Membrane</keyword>
<evidence type="ECO:0000313" key="9">
    <source>
        <dbReference type="Proteomes" id="UP000199481"/>
    </source>
</evidence>
<dbReference type="InterPro" id="IPR056739">
    <property type="entry name" value="NfeD_membrane"/>
</dbReference>
<feature type="transmembrane region" description="Helical" evidence="5">
    <location>
        <begin position="130"/>
        <end position="149"/>
    </location>
</feature>
<evidence type="ECO:0000259" key="7">
    <source>
        <dbReference type="Pfam" id="PF24961"/>
    </source>
</evidence>
<organism evidence="8 9">
    <name type="scientific">Carnobacterium viridans</name>
    <dbReference type="NCBI Taxonomy" id="174587"/>
    <lineage>
        <taxon>Bacteria</taxon>
        <taxon>Bacillati</taxon>
        <taxon>Bacillota</taxon>
        <taxon>Bacilli</taxon>
        <taxon>Lactobacillales</taxon>
        <taxon>Carnobacteriaceae</taxon>
        <taxon>Carnobacterium</taxon>
    </lineage>
</organism>
<dbReference type="AlphaFoldDB" id="A0A1H0YRL8"/>
<dbReference type="InterPro" id="IPR052165">
    <property type="entry name" value="Membrane_assoc_protease"/>
</dbReference>
<dbReference type="PANTHER" id="PTHR33507:SF3">
    <property type="entry name" value="INNER MEMBRANE PROTEIN YBBJ"/>
    <property type="match status" value="1"/>
</dbReference>
<keyword evidence="8" id="KW-0645">Protease</keyword>
<evidence type="ECO:0000256" key="5">
    <source>
        <dbReference type="SAM" id="Phobius"/>
    </source>
</evidence>
<dbReference type="Gene3D" id="2.40.50.140">
    <property type="entry name" value="Nucleic acid-binding proteins"/>
    <property type="match status" value="1"/>
</dbReference>
<keyword evidence="3 5" id="KW-1133">Transmembrane helix</keyword>
<reference evidence="9" key="1">
    <citation type="submission" date="2016-10" db="EMBL/GenBank/DDBJ databases">
        <authorList>
            <person name="Varghese N."/>
            <person name="Submissions S."/>
        </authorList>
    </citation>
    <scope>NUCLEOTIDE SEQUENCE [LARGE SCALE GENOMIC DNA]</scope>
    <source>
        <strain evidence="9">MPL-11</strain>
    </source>
</reference>
<dbReference type="PANTHER" id="PTHR33507">
    <property type="entry name" value="INNER MEMBRANE PROTEIN YBBJ"/>
    <property type="match status" value="1"/>
</dbReference>
<sequence>MRYGVTNGKMIVGKSNHNLVRQLLKELIVKGVNRLEILLLTVGFVGLVIAALTPQSTLGGLLALASFGGYFYLNSLENWIPIIIFILGICLLIFEVFIPDFGVAGIIGFLLIIGGVYLTNNDLGTTLRDLSIAVVASSFLVIMLIRRGYSLTHLQKLVLNNNLDKKSGFSSNNDATAYLGKTGKTTTSLRPSGKVAFDGTELDVVSTGEHIDEGVPVIVTKVEGYKISVRRVD</sequence>
<protein>
    <submittedName>
        <fullName evidence="8">Membrane-bound serine protease (ClpP class)</fullName>
    </submittedName>
</protein>
<dbReference type="Proteomes" id="UP000199481">
    <property type="component" value="Unassembled WGS sequence"/>
</dbReference>
<dbReference type="Pfam" id="PF24961">
    <property type="entry name" value="NfeD_membrane"/>
    <property type="match status" value="1"/>
</dbReference>
<evidence type="ECO:0000256" key="2">
    <source>
        <dbReference type="ARBA" id="ARBA00022692"/>
    </source>
</evidence>
<keyword evidence="2 5" id="KW-0812">Transmembrane</keyword>
<dbReference type="Pfam" id="PF01957">
    <property type="entry name" value="NfeD"/>
    <property type="match status" value="1"/>
</dbReference>
<proteinExistence type="predicted"/>
<dbReference type="EMBL" id="FNJW01000008">
    <property type="protein sequence ID" value="SDQ17728.1"/>
    <property type="molecule type" value="Genomic_DNA"/>
</dbReference>